<organism evidence="8 9">
    <name type="scientific">Candidatus Gottesmanbacteria bacterium RBG_16_37_8</name>
    <dbReference type="NCBI Taxonomy" id="1798371"/>
    <lineage>
        <taxon>Bacteria</taxon>
        <taxon>Candidatus Gottesmaniibacteriota</taxon>
    </lineage>
</organism>
<dbReference type="PANTHER" id="PTHR42942">
    <property type="entry name" value="6-O-METHYLGUANINE DNA METHYLTRANSFERASE"/>
    <property type="match status" value="1"/>
</dbReference>
<dbReference type="GO" id="GO:0003908">
    <property type="term" value="F:methylated-DNA-[protein]-cysteine S-methyltransferase activity"/>
    <property type="evidence" value="ECO:0007669"/>
    <property type="project" value="UniProtKB-EC"/>
</dbReference>
<feature type="domain" description="Methylated-DNA-[protein]-cysteine S-methyltransferase DNA binding" evidence="7">
    <location>
        <begin position="4"/>
        <end position="82"/>
    </location>
</feature>
<dbReference type="GO" id="GO:0032259">
    <property type="term" value="P:methylation"/>
    <property type="evidence" value="ECO:0007669"/>
    <property type="project" value="UniProtKB-KW"/>
</dbReference>
<keyword evidence="2" id="KW-0489">Methyltransferase</keyword>
<proteinExistence type="predicted"/>
<dbReference type="STRING" id="1798371.A2W14_01005"/>
<accession>A0A1F5YQ17</accession>
<dbReference type="InterPro" id="IPR052520">
    <property type="entry name" value="ATL_DNA_repair"/>
</dbReference>
<evidence type="ECO:0000256" key="4">
    <source>
        <dbReference type="ARBA" id="ARBA00022763"/>
    </source>
</evidence>
<gene>
    <name evidence="8" type="ORF">A2W14_01005</name>
</gene>
<comment type="caution">
    <text evidence="8">The sequence shown here is derived from an EMBL/GenBank/DDBJ whole genome shotgun (WGS) entry which is preliminary data.</text>
</comment>
<protein>
    <recommendedName>
        <fullName evidence="7">Methylated-DNA-[protein]-cysteine S-methyltransferase DNA binding domain-containing protein</fullName>
    </recommendedName>
</protein>
<reference evidence="8 9" key="1">
    <citation type="journal article" date="2016" name="Nat. Commun.">
        <title>Thousands of microbial genomes shed light on interconnected biogeochemical processes in an aquifer system.</title>
        <authorList>
            <person name="Anantharaman K."/>
            <person name="Brown C.T."/>
            <person name="Hug L.A."/>
            <person name="Sharon I."/>
            <person name="Castelle C.J."/>
            <person name="Probst A.J."/>
            <person name="Thomas B.C."/>
            <person name="Singh A."/>
            <person name="Wilkins M.J."/>
            <person name="Karaoz U."/>
            <person name="Brodie E.L."/>
            <person name="Williams K.H."/>
            <person name="Hubbard S.S."/>
            <person name="Banfield J.F."/>
        </authorList>
    </citation>
    <scope>NUCLEOTIDE SEQUENCE [LARGE SCALE GENOMIC DNA]</scope>
</reference>
<comment type="catalytic activity">
    <reaction evidence="6">
        <text>a 6-O-methyl-2'-deoxyguanosine in DNA + L-cysteinyl-[protein] = S-methyl-L-cysteinyl-[protein] + a 2'-deoxyguanosine in DNA</text>
        <dbReference type="Rhea" id="RHEA:24000"/>
        <dbReference type="Rhea" id="RHEA-COMP:10131"/>
        <dbReference type="Rhea" id="RHEA-COMP:10132"/>
        <dbReference type="Rhea" id="RHEA-COMP:11367"/>
        <dbReference type="Rhea" id="RHEA-COMP:11368"/>
        <dbReference type="ChEBI" id="CHEBI:29950"/>
        <dbReference type="ChEBI" id="CHEBI:82612"/>
        <dbReference type="ChEBI" id="CHEBI:85445"/>
        <dbReference type="ChEBI" id="CHEBI:85448"/>
        <dbReference type="EC" id="2.1.1.63"/>
    </reaction>
</comment>
<dbReference type="Gene3D" id="1.10.10.10">
    <property type="entry name" value="Winged helix-like DNA-binding domain superfamily/Winged helix DNA-binding domain"/>
    <property type="match status" value="1"/>
</dbReference>
<dbReference type="Proteomes" id="UP000176665">
    <property type="component" value="Unassembled WGS sequence"/>
</dbReference>
<keyword evidence="4" id="KW-0227">DNA damage</keyword>
<evidence type="ECO:0000256" key="3">
    <source>
        <dbReference type="ARBA" id="ARBA00022679"/>
    </source>
</evidence>
<dbReference type="SUPFAM" id="SSF46767">
    <property type="entry name" value="Methylated DNA-protein cysteine methyltransferase, C-terminal domain"/>
    <property type="match status" value="1"/>
</dbReference>
<evidence type="ECO:0000256" key="1">
    <source>
        <dbReference type="ARBA" id="ARBA00001286"/>
    </source>
</evidence>
<dbReference type="InterPro" id="IPR036217">
    <property type="entry name" value="MethylDNA_cys_MeTrfase_DNAb"/>
</dbReference>
<dbReference type="Pfam" id="PF01035">
    <property type="entry name" value="DNA_binding_1"/>
    <property type="match status" value="1"/>
</dbReference>
<comment type="catalytic activity">
    <reaction evidence="1">
        <text>a 4-O-methyl-thymidine in DNA + L-cysteinyl-[protein] = a thymidine in DNA + S-methyl-L-cysteinyl-[protein]</text>
        <dbReference type="Rhea" id="RHEA:53428"/>
        <dbReference type="Rhea" id="RHEA-COMP:10131"/>
        <dbReference type="Rhea" id="RHEA-COMP:10132"/>
        <dbReference type="Rhea" id="RHEA-COMP:13555"/>
        <dbReference type="Rhea" id="RHEA-COMP:13556"/>
        <dbReference type="ChEBI" id="CHEBI:29950"/>
        <dbReference type="ChEBI" id="CHEBI:82612"/>
        <dbReference type="ChEBI" id="CHEBI:137386"/>
        <dbReference type="ChEBI" id="CHEBI:137387"/>
        <dbReference type="EC" id="2.1.1.63"/>
    </reaction>
</comment>
<keyword evidence="5" id="KW-0234">DNA repair</keyword>
<evidence type="ECO:0000256" key="5">
    <source>
        <dbReference type="ARBA" id="ARBA00023204"/>
    </source>
</evidence>
<dbReference type="GO" id="GO:0006281">
    <property type="term" value="P:DNA repair"/>
    <property type="evidence" value="ECO:0007669"/>
    <property type="project" value="UniProtKB-KW"/>
</dbReference>
<dbReference type="EMBL" id="MFJA01000067">
    <property type="protein sequence ID" value="OGG02291.1"/>
    <property type="molecule type" value="Genomic_DNA"/>
</dbReference>
<dbReference type="NCBIfam" id="TIGR00589">
    <property type="entry name" value="ogt"/>
    <property type="match status" value="1"/>
</dbReference>
<dbReference type="CDD" id="cd06445">
    <property type="entry name" value="ATase"/>
    <property type="match status" value="1"/>
</dbReference>
<dbReference type="PANTHER" id="PTHR42942:SF1">
    <property type="entry name" value="ALKYLTRANSFERASE-LIKE PROTEIN 1"/>
    <property type="match status" value="1"/>
</dbReference>
<evidence type="ECO:0000256" key="6">
    <source>
        <dbReference type="ARBA" id="ARBA00049348"/>
    </source>
</evidence>
<dbReference type="InterPro" id="IPR014048">
    <property type="entry name" value="MethylDNA_cys_MeTrfase_DNA-bd"/>
</dbReference>
<evidence type="ECO:0000256" key="2">
    <source>
        <dbReference type="ARBA" id="ARBA00022603"/>
    </source>
</evidence>
<dbReference type="AlphaFoldDB" id="A0A1F5YQ17"/>
<dbReference type="PROSITE" id="PS00374">
    <property type="entry name" value="MGMT"/>
    <property type="match status" value="1"/>
</dbReference>
<keyword evidence="3" id="KW-0808">Transferase</keyword>
<sequence length="104" mass="11895">MTIEEKVFKLVLTIPKGRVTTYKEIARILKINPRRIGTILHKNTNPDIIPCHRVVKSDGSLANGYAFGGMKEQKRKLQEEGIILKKNKIDLSRFFFTFSGYDVA</sequence>
<dbReference type="InterPro" id="IPR001497">
    <property type="entry name" value="MethylDNA_cys_MeTrfase_AS"/>
</dbReference>
<evidence type="ECO:0000313" key="8">
    <source>
        <dbReference type="EMBL" id="OGG02291.1"/>
    </source>
</evidence>
<name>A0A1F5YQ17_9BACT</name>
<dbReference type="InterPro" id="IPR036388">
    <property type="entry name" value="WH-like_DNA-bd_sf"/>
</dbReference>
<evidence type="ECO:0000259" key="7">
    <source>
        <dbReference type="Pfam" id="PF01035"/>
    </source>
</evidence>
<evidence type="ECO:0000313" key="9">
    <source>
        <dbReference type="Proteomes" id="UP000176665"/>
    </source>
</evidence>